<dbReference type="EMBL" id="VUMI01000015">
    <property type="protein sequence ID" value="MSS88797.1"/>
    <property type="molecule type" value="Genomic_DNA"/>
</dbReference>
<proteinExistence type="predicted"/>
<dbReference type="RefSeq" id="WP_154464611.1">
    <property type="nucleotide sequence ID" value="NZ_JAXDZL010000210.1"/>
</dbReference>
<reference evidence="1 2" key="1">
    <citation type="submission" date="2019-08" db="EMBL/GenBank/DDBJ databases">
        <title>In-depth cultivation of the pig gut microbiome towards novel bacterial diversity and tailored functional studies.</title>
        <authorList>
            <person name="Wylensek D."/>
            <person name="Hitch T.C.A."/>
            <person name="Clavel T."/>
        </authorList>
    </citation>
    <scope>NUCLEOTIDE SEQUENCE [LARGE SCALE GENOMIC DNA]</scope>
    <source>
        <strain evidence="1 2">WCA-389-WT-23B</strain>
    </source>
</reference>
<accession>A0A6N7WE79</accession>
<evidence type="ECO:0000313" key="2">
    <source>
        <dbReference type="Proteomes" id="UP000436047"/>
    </source>
</evidence>
<dbReference type="Proteomes" id="UP000436047">
    <property type="component" value="Unassembled WGS sequence"/>
</dbReference>
<gene>
    <name evidence="1" type="ORF">FYJ45_10940</name>
</gene>
<evidence type="ECO:0000313" key="1">
    <source>
        <dbReference type="EMBL" id="MSS88797.1"/>
    </source>
</evidence>
<name>A0A6N7WE79_9FIRM</name>
<keyword evidence="2" id="KW-1185">Reference proteome</keyword>
<dbReference type="Gene3D" id="1.10.287.130">
    <property type="match status" value="1"/>
</dbReference>
<organism evidence="1 2">
    <name type="scientific">Eisenbergiella porci</name>
    <dbReference type="NCBI Taxonomy" id="2652274"/>
    <lineage>
        <taxon>Bacteria</taxon>
        <taxon>Bacillati</taxon>
        <taxon>Bacillota</taxon>
        <taxon>Clostridia</taxon>
        <taxon>Lachnospirales</taxon>
        <taxon>Lachnospiraceae</taxon>
        <taxon>Eisenbergiella</taxon>
    </lineage>
</organism>
<sequence length="196" mass="23072">MDNRDGLENQLYKADWLKEVLQTGRIGMWIVEVDNETGEFRMYPDEQNRNVSCIYQWADKAMGYHETEPFYLSREDLEHILSVYSADGTSTEMLIFHQHMMPSVLHAAFWNEGTYEGAFCWEKKEEGYEWTDEEKRLIKELARIISSFTMKARADAVSQAKTDFLSRMSHEIHTPCRSWTACRQQGLYACRERKTA</sequence>
<dbReference type="AlphaFoldDB" id="A0A6N7WE79"/>
<protein>
    <recommendedName>
        <fullName evidence="3">Histidine kinase</fullName>
    </recommendedName>
</protein>
<comment type="caution">
    <text evidence="1">The sequence shown here is derived from an EMBL/GenBank/DDBJ whole genome shotgun (WGS) entry which is preliminary data.</text>
</comment>
<dbReference type="GeneID" id="86053572"/>
<evidence type="ECO:0008006" key="3">
    <source>
        <dbReference type="Google" id="ProtNLM"/>
    </source>
</evidence>